<dbReference type="InterPro" id="IPR036366">
    <property type="entry name" value="PGBDSf"/>
</dbReference>
<dbReference type="InterPro" id="IPR024079">
    <property type="entry name" value="MetalloPept_cat_dom_sf"/>
</dbReference>
<dbReference type="EMBL" id="JAANHZ010000361">
    <property type="protein sequence ID" value="KAG5311615.1"/>
    <property type="molecule type" value="Genomic_DNA"/>
</dbReference>
<dbReference type="AlphaFoldDB" id="A0A836JFS7"/>
<dbReference type="Gene3D" id="3.40.390.10">
    <property type="entry name" value="Collagenase (Catalytic Domain)"/>
    <property type="match status" value="1"/>
</dbReference>
<dbReference type="GO" id="GO:0031012">
    <property type="term" value="C:extracellular matrix"/>
    <property type="evidence" value="ECO:0007669"/>
    <property type="project" value="InterPro"/>
</dbReference>
<feature type="signal peptide" evidence="6">
    <location>
        <begin position="1"/>
        <end position="21"/>
    </location>
</feature>
<dbReference type="SUPFAM" id="SSF50923">
    <property type="entry name" value="Hemopexin-like domain"/>
    <property type="match status" value="1"/>
</dbReference>
<evidence type="ECO:0000259" key="7">
    <source>
        <dbReference type="Pfam" id="PF00413"/>
    </source>
</evidence>
<name>A0A836JFS7_9HYME</name>
<dbReference type="InterPro" id="IPR036375">
    <property type="entry name" value="Hemopexin-like_dom_sf"/>
</dbReference>
<dbReference type="Gene3D" id="1.10.101.10">
    <property type="entry name" value="PGBD-like superfamily/PGBD"/>
    <property type="match status" value="1"/>
</dbReference>
<evidence type="ECO:0000313" key="9">
    <source>
        <dbReference type="Proteomes" id="UP000667349"/>
    </source>
</evidence>
<keyword evidence="3" id="KW-0378">Hydrolase</keyword>
<dbReference type="Proteomes" id="UP000667349">
    <property type="component" value="Unassembled WGS sequence"/>
</dbReference>
<keyword evidence="2" id="KW-0479">Metal-binding</keyword>
<keyword evidence="4" id="KW-0862">Zinc</keyword>
<accession>A0A836JFS7</accession>
<evidence type="ECO:0000256" key="3">
    <source>
        <dbReference type="ARBA" id="ARBA00022801"/>
    </source>
</evidence>
<evidence type="ECO:0000313" key="8">
    <source>
        <dbReference type="EMBL" id="KAG5311615.1"/>
    </source>
</evidence>
<organism evidence="8 9">
    <name type="scientific">Acromyrmex insinuator</name>
    <dbReference type="NCBI Taxonomy" id="230686"/>
    <lineage>
        <taxon>Eukaryota</taxon>
        <taxon>Metazoa</taxon>
        <taxon>Ecdysozoa</taxon>
        <taxon>Arthropoda</taxon>
        <taxon>Hexapoda</taxon>
        <taxon>Insecta</taxon>
        <taxon>Pterygota</taxon>
        <taxon>Neoptera</taxon>
        <taxon>Endopterygota</taxon>
        <taxon>Hymenoptera</taxon>
        <taxon>Apocrita</taxon>
        <taxon>Aculeata</taxon>
        <taxon>Formicoidea</taxon>
        <taxon>Formicidae</taxon>
        <taxon>Myrmicinae</taxon>
        <taxon>Acromyrmex</taxon>
    </lineage>
</organism>
<reference evidence="8" key="1">
    <citation type="submission" date="2020-02" db="EMBL/GenBank/DDBJ databases">
        <title>Relaxed selection underlies rapid genomic changes in the transitions from sociality to social parasitism in ants.</title>
        <authorList>
            <person name="Bi X."/>
        </authorList>
    </citation>
    <scope>NUCLEOTIDE SEQUENCE</scope>
    <source>
        <strain evidence="8">BGI-DK2013a</strain>
        <tissue evidence="8">Whole body</tissue>
    </source>
</reference>
<dbReference type="GO" id="GO:0006508">
    <property type="term" value="P:proteolysis"/>
    <property type="evidence" value="ECO:0007669"/>
    <property type="project" value="UniProtKB-KW"/>
</dbReference>
<evidence type="ECO:0000256" key="5">
    <source>
        <dbReference type="ARBA" id="ARBA00023049"/>
    </source>
</evidence>
<sequence>MSPAFVIVIVVVFVTLTTTTATNRQGVDTETILYLQKYGYLRNSGNNTEEGEIKQAISLFQEYYQIPGDGTLNNYTLYQMRKPQCGLLDILHHEHNTGRKKWAKTHLTWNFHLADVHTLKTTIEQWHIYLTKKSASNKDYLLNTLTHEIGHALGLTHSSRENSIMFAFVTANNNNKIVKLNIEDILTIQQLYGIKTPKLTTTTLSPTSTTTEITTNKPEYVDLCTLQYVDTVLVLHHRIFVTYQRYVWPSGELVLFVNNIVYMIEYPSFKLKEDWPKCLSSLGFPPNALIDTVVNTNRGQTYAIFNSNNVAQKTNVV</sequence>
<dbReference type="GO" id="GO:0004222">
    <property type="term" value="F:metalloendopeptidase activity"/>
    <property type="evidence" value="ECO:0007669"/>
    <property type="project" value="InterPro"/>
</dbReference>
<comment type="caution">
    <text evidence="8">The sequence shown here is derived from an EMBL/GenBank/DDBJ whole genome shotgun (WGS) entry which is preliminary data.</text>
</comment>
<dbReference type="SUPFAM" id="SSF47090">
    <property type="entry name" value="PGBD-like"/>
    <property type="match status" value="1"/>
</dbReference>
<feature type="non-terminal residue" evidence="8">
    <location>
        <position position="317"/>
    </location>
</feature>
<evidence type="ECO:0000256" key="6">
    <source>
        <dbReference type="SAM" id="SignalP"/>
    </source>
</evidence>
<feature type="domain" description="Peptidase M10 metallopeptidase" evidence="7">
    <location>
        <begin position="124"/>
        <end position="193"/>
    </location>
</feature>
<keyword evidence="1" id="KW-0645">Protease</keyword>
<evidence type="ECO:0000256" key="2">
    <source>
        <dbReference type="ARBA" id="ARBA00022723"/>
    </source>
</evidence>
<feature type="chain" id="PRO_5032820408" evidence="6">
    <location>
        <begin position="22"/>
        <end position="317"/>
    </location>
</feature>
<dbReference type="InterPro" id="IPR036365">
    <property type="entry name" value="PGBD-like_sf"/>
</dbReference>
<dbReference type="Pfam" id="PF00413">
    <property type="entry name" value="Peptidase_M10"/>
    <property type="match status" value="1"/>
</dbReference>
<dbReference type="InterPro" id="IPR001818">
    <property type="entry name" value="Pept_M10_metallopeptidase"/>
</dbReference>
<keyword evidence="5" id="KW-0482">Metalloprotease</keyword>
<dbReference type="PANTHER" id="PTHR10201:SF323">
    <property type="entry name" value="MATRIX METALLOPROTEINASE-21"/>
    <property type="match status" value="1"/>
</dbReference>
<dbReference type="SUPFAM" id="SSF55486">
    <property type="entry name" value="Metalloproteases ('zincins'), catalytic domain"/>
    <property type="match status" value="1"/>
</dbReference>
<evidence type="ECO:0000256" key="4">
    <source>
        <dbReference type="ARBA" id="ARBA00022833"/>
    </source>
</evidence>
<keyword evidence="9" id="KW-1185">Reference proteome</keyword>
<evidence type="ECO:0000256" key="1">
    <source>
        <dbReference type="ARBA" id="ARBA00022670"/>
    </source>
</evidence>
<protein>
    <submittedName>
        <fullName evidence="8">MMP2 collagenase</fullName>
    </submittedName>
</protein>
<keyword evidence="6" id="KW-0732">Signal</keyword>
<feature type="non-terminal residue" evidence="8">
    <location>
        <position position="1"/>
    </location>
</feature>
<dbReference type="GO" id="GO:0008270">
    <property type="term" value="F:zinc ion binding"/>
    <property type="evidence" value="ECO:0007669"/>
    <property type="project" value="InterPro"/>
</dbReference>
<proteinExistence type="predicted"/>
<dbReference type="PANTHER" id="PTHR10201">
    <property type="entry name" value="MATRIX METALLOPROTEINASE"/>
    <property type="match status" value="1"/>
</dbReference>
<gene>
    <name evidence="8" type="primary">Mmp2_0</name>
    <name evidence="8" type="ORF">G6Z75_0013256</name>
</gene>